<dbReference type="Pfam" id="PF14833">
    <property type="entry name" value="NAD_binding_11"/>
    <property type="match status" value="1"/>
</dbReference>
<dbReference type="SUPFAM" id="SSF51735">
    <property type="entry name" value="NAD(P)-binding Rossmann-fold domains"/>
    <property type="match status" value="1"/>
</dbReference>
<dbReference type="PANTHER" id="PTHR43580">
    <property type="entry name" value="OXIDOREDUCTASE GLYR1-RELATED"/>
    <property type="match status" value="1"/>
</dbReference>
<comment type="similarity">
    <text evidence="1">Belongs to the HIBADH-related family.</text>
</comment>
<dbReference type="InterPro" id="IPR051265">
    <property type="entry name" value="HIBADH-related_NP60_sf"/>
</dbReference>
<dbReference type="InterPro" id="IPR006115">
    <property type="entry name" value="6PGDH_NADP-bd"/>
</dbReference>
<name>A0ABY5DST5_9ACTN</name>
<evidence type="ECO:0000313" key="6">
    <source>
        <dbReference type="EMBL" id="UTI63792.1"/>
    </source>
</evidence>
<dbReference type="PIRSF" id="PIRSF000103">
    <property type="entry name" value="HIBADH"/>
    <property type="match status" value="1"/>
</dbReference>
<dbReference type="InterPro" id="IPR029154">
    <property type="entry name" value="HIBADH-like_NADP-bd"/>
</dbReference>
<dbReference type="InterPro" id="IPR036291">
    <property type="entry name" value="NAD(P)-bd_dom_sf"/>
</dbReference>
<dbReference type="PANTHER" id="PTHR43580:SF2">
    <property type="entry name" value="CYTOKINE-LIKE NUCLEAR FACTOR N-PAC"/>
    <property type="match status" value="1"/>
</dbReference>
<dbReference type="Gene3D" id="1.10.1040.10">
    <property type="entry name" value="N-(1-d-carboxylethyl)-l-norvaline Dehydrogenase, domain 2"/>
    <property type="match status" value="1"/>
</dbReference>
<dbReference type="InterPro" id="IPR013328">
    <property type="entry name" value="6PGD_dom2"/>
</dbReference>
<sequence>MQTDETIAVLGAGGTMGLPMARNLARGGMRVRAWNRTQEKADPLAADGVEVVGTAEEAVRGATIVLTMLRDADAVLEAVDGTALGQADLWLQMSTIGLDGTARCEQLAEEQGVVLVDAPVLGTKQPAENGALLVLASGPDSAHERAQAVFDLVGARTLWAGEAGAGSRLKLACNSWLLAVVAGAAETLTLAEGLGLDGAMVLDAFAGGPLDMPYLQTKGKAMLERDFPPAFALALAAKDAGLVVDAARQGDIEMPVLQAVRARLDAGAQTHGEKDMAATFLTTAGPAPPRPDR</sequence>
<keyword evidence="2" id="KW-0560">Oxidoreductase</keyword>
<dbReference type="Proteomes" id="UP001056035">
    <property type="component" value="Chromosome"/>
</dbReference>
<evidence type="ECO:0000256" key="3">
    <source>
        <dbReference type="ARBA" id="ARBA00023027"/>
    </source>
</evidence>
<dbReference type="Gene3D" id="3.40.50.720">
    <property type="entry name" value="NAD(P)-binding Rossmann-like Domain"/>
    <property type="match status" value="1"/>
</dbReference>
<dbReference type="RefSeq" id="WP_254570513.1">
    <property type="nucleotide sequence ID" value="NZ_CP098502.1"/>
</dbReference>
<dbReference type="EMBL" id="CP098502">
    <property type="protein sequence ID" value="UTI63792.1"/>
    <property type="molecule type" value="Genomic_DNA"/>
</dbReference>
<dbReference type="InterPro" id="IPR008927">
    <property type="entry name" value="6-PGluconate_DH-like_C_sf"/>
</dbReference>
<evidence type="ECO:0000313" key="7">
    <source>
        <dbReference type="Proteomes" id="UP001056035"/>
    </source>
</evidence>
<feature type="domain" description="6-phosphogluconate dehydrogenase NADP-binding" evidence="4">
    <location>
        <begin position="6"/>
        <end position="161"/>
    </location>
</feature>
<gene>
    <name evidence="6" type="ORF">NBH00_20910</name>
</gene>
<evidence type="ECO:0000256" key="2">
    <source>
        <dbReference type="ARBA" id="ARBA00023002"/>
    </source>
</evidence>
<evidence type="ECO:0000259" key="4">
    <source>
        <dbReference type="Pfam" id="PF03446"/>
    </source>
</evidence>
<dbReference type="InterPro" id="IPR015815">
    <property type="entry name" value="HIBADH-related"/>
</dbReference>
<feature type="domain" description="3-hydroxyisobutyrate dehydrogenase-like NAD-binding" evidence="5">
    <location>
        <begin position="164"/>
        <end position="278"/>
    </location>
</feature>
<proteinExistence type="inferred from homology"/>
<evidence type="ECO:0000256" key="1">
    <source>
        <dbReference type="ARBA" id="ARBA00009080"/>
    </source>
</evidence>
<reference evidence="6 7" key="1">
    <citation type="submission" date="2022-06" db="EMBL/GenBank/DDBJ databases">
        <title>Paraconexibacter antarcticus.</title>
        <authorList>
            <person name="Kim C.S."/>
        </authorList>
    </citation>
    <scope>NUCLEOTIDE SEQUENCE [LARGE SCALE GENOMIC DNA]</scope>
    <source>
        <strain evidence="6 7">02-257</strain>
    </source>
</reference>
<organism evidence="6 7">
    <name type="scientific">Paraconexibacter antarcticus</name>
    <dbReference type="NCBI Taxonomy" id="2949664"/>
    <lineage>
        <taxon>Bacteria</taxon>
        <taxon>Bacillati</taxon>
        <taxon>Actinomycetota</taxon>
        <taxon>Thermoleophilia</taxon>
        <taxon>Solirubrobacterales</taxon>
        <taxon>Paraconexibacteraceae</taxon>
        <taxon>Paraconexibacter</taxon>
    </lineage>
</organism>
<accession>A0ABY5DST5</accession>
<dbReference type="Pfam" id="PF03446">
    <property type="entry name" value="NAD_binding_2"/>
    <property type="match status" value="1"/>
</dbReference>
<protein>
    <submittedName>
        <fullName evidence="6">NAD(P)-dependent oxidoreductase</fullName>
    </submittedName>
</protein>
<dbReference type="SUPFAM" id="SSF48179">
    <property type="entry name" value="6-phosphogluconate dehydrogenase C-terminal domain-like"/>
    <property type="match status" value="1"/>
</dbReference>
<evidence type="ECO:0000259" key="5">
    <source>
        <dbReference type="Pfam" id="PF14833"/>
    </source>
</evidence>
<keyword evidence="3" id="KW-0520">NAD</keyword>
<keyword evidence="7" id="KW-1185">Reference proteome</keyword>